<dbReference type="EMBL" id="CP011125">
    <property type="protein sequence ID" value="AKF07734.1"/>
    <property type="molecule type" value="Genomic_DNA"/>
</dbReference>
<dbReference type="Proteomes" id="UP000034883">
    <property type="component" value="Chromosome"/>
</dbReference>
<evidence type="ECO:0000313" key="2">
    <source>
        <dbReference type="Proteomes" id="UP000034883"/>
    </source>
</evidence>
<keyword evidence="2" id="KW-1185">Reference proteome</keyword>
<dbReference type="AlphaFoldDB" id="A0A0F6SFY1"/>
<reference evidence="1 2" key="1">
    <citation type="submission" date="2015-03" db="EMBL/GenBank/DDBJ databases">
        <title>Genome assembly of Sandaracinus amylolyticus DSM 53668.</title>
        <authorList>
            <person name="Sharma G."/>
            <person name="Subramanian S."/>
        </authorList>
    </citation>
    <scope>NUCLEOTIDE SEQUENCE [LARGE SCALE GENOMIC DNA]</scope>
    <source>
        <strain evidence="1 2">DSM 53668</strain>
    </source>
</reference>
<sequence length="127" mass="13629">MSAGCGGAQTSRATTVANACDELEPSVRSAAVFDAPLTVVSAERVYTDNPKPFMRDPRGIAVDVRAEPGMDQPYLHRVVTCRIGATDGRTQVAVHPRGPVYRVTVTSDDPSTARDLFAQLDVLQADR</sequence>
<organism evidence="1 2">
    <name type="scientific">Sandaracinus amylolyticus</name>
    <dbReference type="NCBI Taxonomy" id="927083"/>
    <lineage>
        <taxon>Bacteria</taxon>
        <taxon>Pseudomonadati</taxon>
        <taxon>Myxococcota</taxon>
        <taxon>Polyangia</taxon>
        <taxon>Polyangiales</taxon>
        <taxon>Sandaracinaceae</taxon>
        <taxon>Sandaracinus</taxon>
    </lineage>
</organism>
<accession>A0A0F6SFY1</accession>
<dbReference type="KEGG" id="samy:DB32_004883"/>
<dbReference type="STRING" id="927083.DB32_004883"/>
<proteinExistence type="predicted"/>
<name>A0A0F6SFY1_9BACT</name>
<evidence type="ECO:0000313" key="1">
    <source>
        <dbReference type="EMBL" id="AKF07734.1"/>
    </source>
</evidence>
<gene>
    <name evidence="1" type="ORF">DB32_004883</name>
</gene>
<protein>
    <submittedName>
        <fullName evidence="1">Uncharacterized protein</fullName>
    </submittedName>
</protein>